<dbReference type="AlphaFoldDB" id="A0A939NCD5"/>
<reference evidence="1" key="1">
    <citation type="submission" date="2021-03" db="EMBL/GenBank/DDBJ databases">
        <title>Molecular epidemiology and mechanisms of colistin and carbapenem resistance in Enterobacteriaceae from clinical isolates, the environment and porcine samples in Pretoria, South Africa.</title>
        <authorList>
            <person name="Bogoshi D."/>
            <person name="Mbelle N.M."/>
            <person name="Naidoo V."/>
            <person name="Osei Sekyere J."/>
        </authorList>
    </citation>
    <scope>NUCLEOTIDE SEQUENCE</scope>
    <source>
        <strain evidence="1">C052</strain>
    </source>
</reference>
<evidence type="ECO:0000313" key="2">
    <source>
        <dbReference type="Proteomes" id="UP000664477"/>
    </source>
</evidence>
<dbReference type="EMBL" id="JAGETQ010000052">
    <property type="protein sequence ID" value="MBO1916235.1"/>
    <property type="molecule type" value="Genomic_DNA"/>
</dbReference>
<gene>
    <name evidence="1" type="ORF">J4727_10820</name>
</gene>
<sequence>MKKENNEKNKYRSRTNRTNLKNGDFKQLLTAGEHHLNDWFNRLTVSLFTLDNEPIDEKLADHLRQFHPDWVDDHCIDIALTDDEIGLFTCTIV</sequence>
<protein>
    <submittedName>
        <fullName evidence="1">Uncharacterized protein</fullName>
    </submittedName>
</protein>
<name>A0A939NCD5_PRORE</name>
<comment type="caution">
    <text evidence="1">The sequence shown here is derived from an EMBL/GenBank/DDBJ whole genome shotgun (WGS) entry which is preliminary data.</text>
</comment>
<accession>A0A939NCD5</accession>
<organism evidence="1 2">
    <name type="scientific">Providencia rettgeri</name>
    <dbReference type="NCBI Taxonomy" id="587"/>
    <lineage>
        <taxon>Bacteria</taxon>
        <taxon>Pseudomonadati</taxon>
        <taxon>Pseudomonadota</taxon>
        <taxon>Gammaproteobacteria</taxon>
        <taxon>Enterobacterales</taxon>
        <taxon>Morganellaceae</taxon>
        <taxon>Providencia</taxon>
    </lineage>
</organism>
<evidence type="ECO:0000313" key="1">
    <source>
        <dbReference type="EMBL" id="MBO1916235.1"/>
    </source>
</evidence>
<proteinExistence type="predicted"/>
<dbReference type="Proteomes" id="UP000664477">
    <property type="component" value="Unassembled WGS sequence"/>
</dbReference>